<feature type="signal peptide" evidence="1">
    <location>
        <begin position="1"/>
        <end position="31"/>
    </location>
</feature>
<evidence type="ECO:0000256" key="1">
    <source>
        <dbReference type="SAM" id="SignalP"/>
    </source>
</evidence>
<sequence length="150" mass="17051">MNFLLTRQNRPARPLQLGMVCLSLLSLGLVACQPKQLNQVAQQQGFVCKSLIEGFLKTQHLGQYELRSIAPSLHETAAQRTYVYQSASDNSVRLNMPTQPHLKFSCHQANDQYVLKLVNEFQQDDAVLMSLQVPSKDSINQMTAYRQENR</sequence>
<feature type="chain" id="PRO_5020474511" description="Lipoprotein" evidence="1">
    <location>
        <begin position="32"/>
        <end position="150"/>
    </location>
</feature>
<dbReference type="Proteomes" id="UP000294963">
    <property type="component" value="Unassembled WGS sequence"/>
</dbReference>
<keyword evidence="1" id="KW-0732">Signal</keyword>
<comment type="caution">
    <text evidence="2">The sequence shown here is derived from an EMBL/GenBank/DDBJ whole genome shotgun (WGS) entry which is preliminary data.</text>
</comment>
<dbReference type="PROSITE" id="PS51257">
    <property type="entry name" value="PROKAR_LIPOPROTEIN"/>
    <property type="match status" value="1"/>
</dbReference>
<keyword evidence="3" id="KW-1185">Reference proteome</keyword>
<evidence type="ECO:0000313" key="2">
    <source>
        <dbReference type="EMBL" id="TCM65109.1"/>
    </source>
</evidence>
<dbReference type="EMBL" id="SLVJ01000016">
    <property type="protein sequence ID" value="TCM65109.1"/>
    <property type="molecule type" value="Genomic_DNA"/>
</dbReference>
<dbReference type="OrthoDB" id="6692495at2"/>
<evidence type="ECO:0008006" key="4">
    <source>
        <dbReference type="Google" id="ProtNLM"/>
    </source>
</evidence>
<gene>
    <name evidence="2" type="ORF">EC844_11672</name>
</gene>
<protein>
    <recommendedName>
        <fullName evidence="4">Lipoprotein</fullName>
    </recommendedName>
</protein>
<name>A0A4R1XNT1_ACICA</name>
<proteinExistence type="predicted"/>
<dbReference type="AlphaFoldDB" id="A0A4R1XNT1"/>
<accession>A0A4R1XNT1</accession>
<organism evidence="2 3">
    <name type="scientific">Acinetobacter calcoaceticus</name>
    <dbReference type="NCBI Taxonomy" id="471"/>
    <lineage>
        <taxon>Bacteria</taxon>
        <taxon>Pseudomonadati</taxon>
        <taxon>Pseudomonadota</taxon>
        <taxon>Gammaproteobacteria</taxon>
        <taxon>Moraxellales</taxon>
        <taxon>Moraxellaceae</taxon>
        <taxon>Acinetobacter</taxon>
        <taxon>Acinetobacter calcoaceticus/baumannii complex</taxon>
    </lineage>
</organism>
<reference evidence="2 3" key="1">
    <citation type="submission" date="2019-03" db="EMBL/GenBank/DDBJ databases">
        <title>Genomic analyses of the natural microbiome of Caenorhabditis elegans.</title>
        <authorList>
            <person name="Samuel B."/>
        </authorList>
    </citation>
    <scope>NUCLEOTIDE SEQUENCE [LARGE SCALE GENOMIC DNA]</scope>
    <source>
        <strain evidence="2 3">JUb89</strain>
    </source>
</reference>
<evidence type="ECO:0000313" key="3">
    <source>
        <dbReference type="Proteomes" id="UP000294963"/>
    </source>
</evidence>